<evidence type="ECO:0000313" key="2">
    <source>
        <dbReference type="EMBL" id="DAD38322.1"/>
    </source>
</evidence>
<dbReference type="Proteomes" id="UP000607653">
    <property type="component" value="Unassembled WGS sequence"/>
</dbReference>
<dbReference type="PANTHER" id="PTHR31245:SF1">
    <property type="entry name" value="UBIQUITIN SYSTEM COMPONENT CUE PROTEIN"/>
    <property type="match status" value="1"/>
</dbReference>
<evidence type="ECO:0000256" key="1">
    <source>
        <dbReference type="SAM" id="MobiDB-lite"/>
    </source>
</evidence>
<dbReference type="EMBL" id="DUZY01000004">
    <property type="protein sequence ID" value="DAD38322.1"/>
    <property type="molecule type" value="Genomic_DNA"/>
</dbReference>
<gene>
    <name evidence="2" type="ORF">HUJ06_008963</name>
</gene>
<accession>A0A822Z015</accession>
<feature type="compositionally biased region" description="Low complexity" evidence="1">
    <location>
        <begin position="43"/>
        <end position="56"/>
    </location>
</feature>
<protein>
    <submittedName>
        <fullName evidence="2">Uncharacterized protein</fullName>
    </submittedName>
</protein>
<dbReference type="AlphaFoldDB" id="A0A822Z015"/>
<reference evidence="2 3" key="1">
    <citation type="journal article" date="2020" name="Mol. Biol. Evol.">
        <title>Distinct Expression and Methylation Patterns for Genes with Different Fates following a Single Whole-Genome Duplication in Flowering Plants.</title>
        <authorList>
            <person name="Shi T."/>
            <person name="Rahmani R.S."/>
            <person name="Gugger P.F."/>
            <person name="Wang M."/>
            <person name="Li H."/>
            <person name="Zhang Y."/>
            <person name="Li Z."/>
            <person name="Wang Q."/>
            <person name="Van de Peer Y."/>
            <person name="Marchal K."/>
            <person name="Chen J."/>
        </authorList>
    </citation>
    <scope>NUCLEOTIDE SEQUENCE [LARGE SCALE GENOMIC DNA]</scope>
    <source>
        <tissue evidence="2">Leaf</tissue>
    </source>
</reference>
<dbReference type="PANTHER" id="PTHR31245">
    <property type="entry name" value="UBIQUITIN SYSTEM COMPONENT CUE PROTEIN"/>
    <property type="match status" value="1"/>
</dbReference>
<sequence>MSTIVCGKRSLFEDLPTTPVSSSKRIRCSSSTSPIRLSPPRPISATLSSSPSSADSTPLLNHLRAIFPDMDDQVAYLFIFALNNFFVTRVAKKRSCSLIGRTRGPRVVMLVFRTPPTLPLT</sequence>
<keyword evidence="3" id="KW-1185">Reference proteome</keyword>
<proteinExistence type="predicted"/>
<evidence type="ECO:0000313" key="3">
    <source>
        <dbReference type="Proteomes" id="UP000607653"/>
    </source>
</evidence>
<feature type="region of interest" description="Disordered" evidence="1">
    <location>
        <begin position="18"/>
        <end position="56"/>
    </location>
</feature>
<organism evidence="2 3">
    <name type="scientific">Nelumbo nucifera</name>
    <name type="common">Sacred lotus</name>
    <dbReference type="NCBI Taxonomy" id="4432"/>
    <lineage>
        <taxon>Eukaryota</taxon>
        <taxon>Viridiplantae</taxon>
        <taxon>Streptophyta</taxon>
        <taxon>Embryophyta</taxon>
        <taxon>Tracheophyta</taxon>
        <taxon>Spermatophyta</taxon>
        <taxon>Magnoliopsida</taxon>
        <taxon>Proteales</taxon>
        <taxon>Nelumbonaceae</taxon>
        <taxon>Nelumbo</taxon>
    </lineage>
</organism>
<name>A0A822Z015_NELNU</name>
<comment type="caution">
    <text evidence="2">The sequence shown here is derived from an EMBL/GenBank/DDBJ whole genome shotgun (WGS) entry which is preliminary data.</text>
</comment>